<gene>
    <name evidence="1" type="ORF">ST44_07140</name>
</gene>
<comment type="caution">
    <text evidence="1">The sequence shown here is derived from an EMBL/GenBank/DDBJ whole genome shotgun (WGS) entry which is preliminary data.</text>
</comment>
<dbReference type="AlphaFoldDB" id="A0A0D0HCY4"/>
<name>A0A0D0HCY4_9BACT</name>
<evidence type="ECO:0000313" key="1">
    <source>
        <dbReference type="EMBL" id="KIP62570.1"/>
    </source>
</evidence>
<sequence>MKKMYLFLMLRCSLSYAKITQTECIMKKMYLFLMLRCSLSYAKITLISQSDAFYMDYVMISFITIKIGTADFSGRWQEIITS</sequence>
<dbReference type="EMBL" id="JXQK01000053">
    <property type="protein sequence ID" value="KIP62570.1"/>
    <property type="molecule type" value="Genomic_DNA"/>
</dbReference>
<dbReference type="STRING" id="1602171.ST44_07140"/>
<accession>A0A0D0HCY4</accession>
<evidence type="ECO:0000313" key="2">
    <source>
        <dbReference type="Proteomes" id="UP000032046"/>
    </source>
</evidence>
<protein>
    <submittedName>
        <fullName evidence="1">Uncharacterized protein</fullName>
    </submittedName>
</protein>
<dbReference type="Proteomes" id="UP000032046">
    <property type="component" value="Unassembled WGS sequence"/>
</dbReference>
<proteinExistence type="predicted"/>
<keyword evidence="2" id="KW-1185">Reference proteome</keyword>
<reference evidence="1 2" key="1">
    <citation type="submission" date="2015-01" db="EMBL/GenBank/DDBJ databases">
        <title>Comparative genomics of non-oral Prevotella species.</title>
        <authorList>
            <person name="Accetto T."/>
            <person name="Nograsek B."/>
            <person name="Avgustin G."/>
        </authorList>
    </citation>
    <scope>NUCLEOTIDE SEQUENCE [LARGE SCALE GENOMIC DNA]</scope>
    <source>
        <strain evidence="1 2">P5-119</strain>
    </source>
</reference>
<organism evidence="1 2">
    <name type="scientific">Prevotella pectinovora</name>
    <dbReference type="NCBI Taxonomy" id="1602169"/>
    <lineage>
        <taxon>Bacteria</taxon>
        <taxon>Pseudomonadati</taxon>
        <taxon>Bacteroidota</taxon>
        <taxon>Bacteroidia</taxon>
        <taxon>Bacteroidales</taxon>
        <taxon>Prevotellaceae</taxon>
        <taxon>Prevotella</taxon>
    </lineage>
</organism>